<dbReference type="InterPro" id="IPR036074">
    <property type="entry name" value="CbiD_sf"/>
</dbReference>
<gene>
    <name evidence="5" type="primary">cbiD</name>
    <name evidence="6" type="ordered locus">Taci_0052</name>
</gene>
<dbReference type="GO" id="GO:0032259">
    <property type="term" value="P:methylation"/>
    <property type="evidence" value="ECO:0007669"/>
    <property type="project" value="UniProtKB-KW"/>
</dbReference>
<dbReference type="NCBIfam" id="TIGR00312">
    <property type="entry name" value="cbiD"/>
    <property type="match status" value="1"/>
</dbReference>
<keyword evidence="3 5" id="KW-0808">Transferase</keyword>
<keyword evidence="2 5" id="KW-0489">Methyltransferase</keyword>
<dbReference type="PIRSF" id="PIRSF026782">
    <property type="entry name" value="CbiD"/>
    <property type="match status" value="1"/>
</dbReference>
<dbReference type="PATRIC" id="fig|525903.6.peg.55"/>
<dbReference type="InterPro" id="IPR002748">
    <property type="entry name" value="CbiD"/>
</dbReference>
<dbReference type="KEGG" id="tai:Taci_0052"/>
<keyword evidence="1 5" id="KW-0169">Cobalamin biosynthesis</keyword>
<organism evidence="6 7">
    <name type="scientific">Thermanaerovibrio acidaminovorans (strain ATCC 49978 / DSM 6589 / Su883)</name>
    <name type="common">Selenomonas acidaminovorans</name>
    <dbReference type="NCBI Taxonomy" id="525903"/>
    <lineage>
        <taxon>Bacteria</taxon>
        <taxon>Thermotogati</taxon>
        <taxon>Synergistota</taxon>
        <taxon>Synergistia</taxon>
        <taxon>Synergistales</taxon>
        <taxon>Synergistaceae</taxon>
        <taxon>Thermanaerovibrio</taxon>
    </lineage>
</organism>
<dbReference type="Proteomes" id="UP000002030">
    <property type="component" value="Chromosome"/>
</dbReference>
<keyword evidence="7" id="KW-1185">Reference proteome</keyword>
<evidence type="ECO:0000256" key="3">
    <source>
        <dbReference type="ARBA" id="ARBA00022679"/>
    </source>
</evidence>
<sequence length="359" mass="37835">MRYGFTTGTAAAAATLGAALWLLGRPSWWVKVTLPSGQVLPIPLGGCERIEGGAQAWVFKDAGDDPDVTDRMAIAAKVWLRPGGGVEVDGGHGIGLVTRPGLPVPVGGRAINPAPLRMIRENLLGALPRGLGARVEIWAPEGERVAKGTFNPKLGIEGGISILGTTGVVRPMSEDAVVETIGAELSVLRAEGATSVCLAPGNYGRDVAVRLGVPVHRVVNVSNYVGPSLDRCRQLSFRGVLFVAQVGKMAKVASGSMDTHSAKSDGRMEALCAYGALMGMDSCWIRRIMDCNTADQAATMMIQDPRGRLALEELCRRASRRVSERSEASGAAVTFALPNLELARSGPVEDLIRSMRGDG</sequence>
<evidence type="ECO:0000256" key="5">
    <source>
        <dbReference type="HAMAP-Rule" id="MF_00787"/>
    </source>
</evidence>
<evidence type="ECO:0000313" key="7">
    <source>
        <dbReference type="Proteomes" id="UP000002030"/>
    </source>
</evidence>
<evidence type="ECO:0000256" key="1">
    <source>
        <dbReference type="ARBA" id="ARBA00022573"/>
    </source>
</evidence>
<dbReference type="UniPathway" id="UPA00148">
    <property type="reaction ID" value="UER00227"/>
</dbReference>
<keyword evidence="4 5" id="KW-0949">S-adenosyl-L-methionine</keyword>
<dbReference type="HAMAP" id="MF_00787">
    <property type="entry name" value="CbiD"/>
    <property type="match status" value="1"/>
</dbReference>
<evidence type="ECO:0000256" key="2">
    <source>
        <dbReference type="ARBA" id="ARBA00022603"/>
    </source>
</evidence>
<proteinExistence type="inferred from homology"/>
<dbReference type="SUPFAM" id="SSF111342">
    <property type="entry name" value="CbiD-like"/>
    <property type="match status" value="1"/>
</dbReference>
<dbReference type="OrthoDB" id="6439987at2"/>
<accession>D1B7N9</accession>
<name>D1B7N9_THEAS</name>
<dbReference type="eggNOG" id="COG1903">
    <property type="taxonomic scope" value="Bacteria"/>
</dbReference>
<evidence type="ECO:0000313" key="6">
    <source>
        <dbReference type="EMBL" id="ACZ18292.1"/>
    </source>
</evidence>
<dbReference type="AlphaFoldDB" id="D1B7N9"/>
<dbReference type="EMBL" id="CP001818">
    <property type="protein sequence ID" value="ACZ18292.1"/>
    <property type="molecule type" value="Genomic_DNA"/>
</dbReference>
<comment type="function">
    <text evidence="5">Catalyzes the methylation of C-1 in cobalt-precorrin-5B to form cobalt-precorrin-6A.</text>
</comment>
<comment type="catalytic activity">
    <reaction evidence="5">
        <text>Co-precorrin-5B + S-adenosyl-L-methionine = Co-precorrin-6A + S-adenosyl-L-homocysteine</text>
        <dbReference type="Rhea" id="RHEA:26285"/>
        <dbReference type="ChEBI" id="CHEBI:57856"/>
        <dbReference type="ChEBI" id="CHEBI:59789"/>
        <dbReference type="ChEBI" id="CHEBI:60063"/>
        <dbReference type="ChEBI" id="CHEBI:60064"/>
        <dbReference type="EC" id="2.1.1.195"/>
    </reaction>
</comment>
<dbReference type="PANTHER" id="PTHR35863">
    <property type="entry name" value="COBALT-PRECORRIN-5B C(1)-METHYLTRANSFERASE"/>
    <property type="match status" value="1"/>
</dbReference>
<dbReference type="STRING" id="525903.Taci_0052"/>
<reference evidence="6 7" key="1">
    <citation type="journal article" date="2009" name="Stand. Genomic Sci.">
        <title>Complete genome sequence of Thermanaerovibrio acidaminovorans type strain (Su883).</title>
        <authorList>
            <person name="Chovatia M."/>
            <person name="Sikorski J."/>
            <person name="Schroder M."/>
            <person name="Lapidus A."/>
            <person name="Nolan M."/>
            <person name="Tice H."/>
            <person name="Glavina Del Rio T."/>
            <person name="Copeland A."/>
            <person name="Cheng J.F."/>
            <person name="Lucas S."/>
            <person name="Chen F."/>
            <person name="Bruce D."/>
            <person name="Goodwin L."/>
            <person name="Pitluck S."/>
            <person name="Ivanova N."/>
            <person name="Mavromatis K."/>
            <person name="Ovchinnikova G."/>
            <person name="Pati A."/>
            <person name="Chen A."/>
            <person name="Palaniappan K."/>
            <person name="Land M."/>
            <person name="Hauser L."/>
            <person name="Chang Y.J."/>
            <person name="Jeffries C.D."/>
            <person name="Chain P."/>
            <person name="Saunders E."/>
            <person name="Detter J.C."/>
            <person name="Brettin T."/>
            <person name="Rohde M."/>
            <person name="Goker M."/>
            <person name="Spring S."/>
            <person name="Bristow J."/>
            <person name="Markowitz V."/>
            <person name="Hugenholtz P."/>
            <person name="Kyrpides N.C."/>
            <person name="Klenk H.P."/>
            <person name="Eisen J.A."/>
        </authorList>
    </citation>
    <scope>NUCLEOTIDE SEQUENCE [LARGE SCALE GENOMIC DNA]</scope>
    <source>
        <strain evidence="7">ATCC 49978 / DSM 6589 / Su883</strain>
    </source>
</reference>
<dbReference type="Gene3D" id="3.30.2110.10">
    <property type="entry name" value="CbiD-like"/>
    <property type="match status" value="1"/>
</dbReference>
<dbReference type="GO" id="GO:0043780">
    <property type="term" value="F:cobalt-precorrin-5B C1-methyltransferase activity"/>
    <property type="evidence" value="ECO:0007669"/>
    <property type="project" value="RHEA"/>
</dbReference>
<comment type="pathway">
    <text evidence="5">Cofactor biosynthesis; adenosylcobalamin biosynthesis; cob(II)yrinate a,c-diamide from sirohydrochlorin (anaerobic route): step 6/10.</text>
</comment>
<dbReference type="Pfam" id="PF01888">
    <property type="entry name" value="CbiD"/>
    <property type="match status" value="1"/>
</dbReference>
<evidence type="ECO:0000256" key="4">
    <source>
        <dbReference type="ARBA" id="ARBA00022691"/>
    </source>
</evidence>
<dbReference type="PANTHER" id="PTHR35863:SF1">
    <property type="entry name" value="COBALT-PRECORRIN-5B C(1)-METHYLTRANSFERASE"/>
    <property type="match status" value="1"/>
</dbReference>
<protein>
    <recommendedName>
        <fullName evidence="5">Cobalt-precorrin-5B C(1)-methyltransferase</fullName>
        <ecNumber evidence="5">2.1.1.195</ecNumber>
    </recommendedName>
    <alternativeName>
        <fullName evidence="5">Cobalt-precorrin-6A synthase</fullName>
    </alternativeName>
</protein>
<dbReference type="GO" id="GO:0019251">
    <property type="term" value="P:anaerobic cobalamin biosynthetic process"/>
    <property type="evidence" value="ECO:0007669"/>
    <property type="project" value="UniProtKB-UniRule"/>
</dbReference>
<comment type="similarity">
    <text evidence="5">Belongs to the CbiD family.</text>
</comment>
<dbReference type="EnsemblBacteria" id="ACZ18292">
    <property type="protein sequence ID" value="ACZ18292"/>
    <property type="gene ID" value="Taci_0052"/>
</dbReference>
<dbReference type="EC" id="2.1.1.195" evidence="5"/>
<dbReference type="HOGENOM" id="CLU_041273_1_0_0"/>